<dbReference type="AlphaFoldDB" id="A0A834L9S6"/>
<gene>
    <name evidence="3" type="ORF">RHSIM_Rhsim12G0129300</name>
</gene>
<evidence type="ECO:0000313" key="4">
    <source>
        <dbReference type="Proteomes" id="UP000626092"/>
    </source>
</evidence>
<comment type="caution">
    <text evidence="3">The sequence shown here is derived from an EMBL/GenBank/DDBJ whole genome shotgun (WGS) entry which is preliminary data.</text>
</comment>
<evidence type="ECO:0000256" key="1">
    <source>
        <dbReference type="SAM" id="MobiDB-lite"/>
    </source>
</evidence>
<name>A0A834L9S6_RHOSS</name>
<protein>
    <recommendedName>
        <fullName evidence="2">AMP-activated protein kinase glycogen-binding domain-containing protein</fullName>
    </recommendedName>
</protein>
<evidence type="ECO:0000259" key="2">
    <source>
        <dbReference type="Pfam" id="PF16561"/>
    </source>
</evidence>
<dbReference type="CDD" id="cd02859">
    <property type="entry name" value="E_set_AMPKbeta_like_N"/>
    <property type="match status" value="1"/>
</dbReference>
<dbReference type="EMBL" id="WJXA01000012">
    <property type="protein sequence ID" value="KAF7125030.1"/>
    <property type="molecule type" value="Genomic_DNA"/>
</dbReference>
<dbReference type="Pfam" id="PF16561">
    <property type="entry name" value="AMPK1_CBM"/>
    <property type="match status" value="1"/>
</dbReference>
<feature type="compositionally biased region" description="Low complexity" evidence="1">
    <location>
        <begin position="155"/>
        <end position="173"/>
    </location>
</feature>
<dbReference type="OrthoDB" id="531008at2759"/>
<keyword evidence="4" id="KW-1185">Reference proteome</keyword>
<dbReference type="GO" id="GO:0009507">
    <property type="term" value="C:chloroplast"/>
    <property type="evidence" value="ECO:0007669"/>
    <property type="project" value="UniProtKB-ARBA"/>
</dbReference>
<dbReference type="PANTHER" id="PTHR47434:SF1">
    <property type="entry name" value="PROTEIN PTST HOMOLOG 2, CHLOROPLASTIC"/>
    <property type="match status" value="1"/>
</dbReference>
<dbReference type="PANTHER" id="PTHR47434">
    <property type="entry name" value="PROTEIN PTST HOMOLOG 3, CHLOROPLASTIC"/>
    <property type="match status" value="1"/>
</dbReference>
<feature type="domain" description="AMP-activated protein kinase glycogen-binding" evidence="2">
    <location>
        <begin position="440"/>
        <end position="511"/>
    </location>
</feature>
<organism evidence="3 4">
    <name type="scientific">Rhododendron simsii</name>
    <name type="common">Sims's rhododendron</name>
    <dbReference type="NCBI Taxonomy" id="118357"/>
    <lineage>
        <taxon>Eukaryota</taxon>
        <taxon>Viridiplantae</taxon>
        <taxon>Streptophyta</taxon>
        <taxon>Embryophyta</taxon>
        <taxon>Tracheophyta</taxon>
        <taxon>Spermatophyta</taxon>
        <taxon>Magnoliopsida</taxon>
        <taxon>eudicotyledons</taxon>
        <taxon>Gunneridae</taxon>
        <taxon>Pentapetalae</taxon>
        <taxon>asterids</taxon>
        <taxon>Ericales</taxon>
        <taxon>Ericaceae</taxon>
        <taxon>Ericoideae</taxon>
        <taxon>Rhodoreae</taxon>
        <taxon>Rhododendron</taxon>
    </lineage>
</organism>
<dbReference type="InterPro" id="IPR014756">
    <property type="entry name" value="Ig_E-set"/>
</dbReference>
<dbReference type="InterPro" id="IPR013783">
    <property type="entry name" value="Ig-like_fold"/>
</dbReference>
<dbReference type="InterPro" id="IPR032640">
    <property type="entry name" value="AMPK1_CBM"/>
</dbReference>
<feature type="region of interest" description="Disordered" evidence="1">
    <location>
        <begin position="202"/>
        <end position="257"/>
    </location>
</feature>
<reference evidence="3" key="1">
    <citation type="submission" date="2019-11" db="EMBL/GenBank/DDBJ databases">
        <authorList>
            <person name="Liu Y."/>
            <person name="Hou J."/>
            <person name="Li T.-Q."/>
            <person name="Guan C.-H."/>
            <person name="Wu X."/>
            <person name="Wu H.-Z."/>
            <person name="Ling F."/>
            <person name="Zhang R."/>
            <person name="Shi X.-G."/>
            <person name="Ren J.-P."/>
            <person name="Chen E.-F."/>
            <person name="Sun J.-M."/>
        </authorList>
    </citation>
    <scope>NUCLEOTIDE SEQUENCE</scope>
    <source>
        <strain evidence="3">Adult_tree_wgs_1</strain>
        <tissue evidence="3">Leaves</tissue>
    </source>
</reference>
<feature type="region of interest" description="Disordered" evidence="1">
    <location>
        <begin position="153"/>
        <end position="179"/>
    </location>
</feature>
<dbReference type="Gene3D" id="2.60.40.10">
    <property type="entry name" value="Immunoglobulins"/>
    <property type="match status" value="1"/>
</dbReference>
<proteinExistence type="predicted"/>
<evidence type="ECO:0000313" key="3">
    <source>
        <dbReference type="EMBL" id="KAF7125030.1"/>
    </source>
</evidence>
<dbReference type="SUPFAM" id="SSF81296">
    <property type="entry name" value="E set domains"/>
    <property type="match status" value="1"/>
</dbReference>
<feature type="compositionally biased region" description="Basic and acidic residues" evidence="1">
    <location>
        <begin position="209"/>
        <end position="223"/>
    </location>
</feature>
<sequence>MSSLITIPHHFLFLPRRLNNKNSETASSPLTTLVVNPRTHRRRHQGIFLDTFSLGFRKNFKNKRYYYYYKAWESEGDLVLESEILEFMKKSERPGVFPSKEELVNAGRMDLVEAIVKEGGWLSMGWDLGNHQNEEQEKVQEVIDITARVSDDSCRVSPVSSDSSHPPSSSGRSFGMRDDQESGIEGILTRLEKQRNLLFGGNGYSNHASSKDGGGDSHIETSRYGDSADLGRSSRLASGSCDNGIDINRSGSKLNHSRSVADFDGSMSSEKPESWQAWSNQRAGFSDSEFEAAEISFMDNQIPEEKVASDDEYIAMTECSAESLNKPNDISNNEIRTRLHHLELELTSALCVLRSKSEEHVPKEGRETSNDLLKISDAWEFQENEIMKAKDRLRSIRAKLAVLEGKMTLAIIDAQKKIEEKQKRIDGGRRALHLVRTSCVVWPNPASEVLLAGSFDGWTTQRKMEKSSSGIFSVCLKLYPGKYEIKFIVDGIWKTDPLRPTVRNNGYENNLHIVT</sequence>
<dbReference type="Proteomes" id="UP000626092">
    <property type="component" value="Unassembled WGS sequence"/>
</dbReference>
<accession>A0A834L9S6</accession>